<dbReference type="Pfam" id="PF14700">
    <property type="entry name" value="RPOL_N"/>
    <property type="match status" value="1"/>
</dbReference>
<dbReference type="GO" id="GO:0034245">
    <property type="term" value="C:mitochondrial DNA-directed RNA polymerase complex"/>
    <property type="evidence" value="ECO:0007669"/>
    <property type="project" value="TreeGrafter"/>
</dbReference>
<dbReference type="InterPro" id="IPR002092">
    <property type="entry name" value="DNA-dir_Rpol_phage-type"/>
</dbReference>
<keyword evidence="6" id="KW-0809">Transit peptide</keyword>
<evidence type="ECO:0000256" key="5">
    <source>
        <dbReference type="ARBA" id="ARBA00022695"/>
    </source>
</evidence>
<keyword evidence="3 9" id="KW-0240">DNA-directed RNA polymerase</keyword>
<feature type="compositionally biased region" description="Basic residues" evidence="10">
    <location>
        <begin position="505"/>
        <end position="516"/>
    </location>
</feature>
<organism evidence="12 13">
    <name type="scientific">Tribonema minus</name>
    <dbReference type="NCBI Taxonomy" id="303371"/>
    <lineage>
        <taxon>Eukaryota</taxon>
        <taxon>Sar</taxon>
        <taxon>Stramenopiles</taxon>
        <taxon>Ochrophyta</taxon>
        <taxon>PX clade</taxon>
        <taxon>Xanthophyceae</taxon>
        <taxon>Tribonematales</taxon>
        <taxon>Tribonemataceae</taxon>
        <taxon>Tribonema</taxon>
    </lineage>
</organism>
<feature type="region of interest" description="Disordered" evidence="10">
    <location>
        <begin position="492"/>
        <end position="531"/>
    </location>
</feature>
<dbReference type="InterPro" id="IPR037159">
    <property type="entry name" value="RNA_POL_N_sf"/>
</dbReference>
<dbReference type="InterPro" id="IPR043502">
    <property type="entry name" value="DNA/RNA_pol_sf"/>
</dbReference>
<dbReference type="EMBL" id="JAFCMP010000346">
    <property type="protein sequence ID" value="KAG5180911.1"/>
    <property type="molecule type" value="Genomic_DNA"/>
</dbReference>
<evidence type="ECO:0000256" key="3">
    <source>
        <dbReference type="ARBA" id="ARBA00022478"/>
    </source>
</evidence>
<feature type="region of interest" description="Disordered" evidence="10">
    <location>
        <begin position="130"/>
        <end position="154"/>
    </location>
</feature>
<evidence type="ECO:0000256" key="10">
    <source>
        <dbReference type="SAM" id="MobiDB-lite"/>
    </source>
</evidence>
<dbReference type="GO" id="GO:0003677">
    <property type="term" value="F:DNA binding"/>
    <property type="evidence" value="ECO:0007669"/>
    <property type="project" value="InterPro"/>
</dbReference>
<dbReference type="Gene3D" id="1.10.287.280">
    <property type="match status" value="1"/>
</dbReference>
<evidence type="ECO:0000256" key="8">
    <source>
        <dbReference type="ARBA" id="ARBA00048552"/>
    </source>
</evidence>
<keyword evidence="7 9" id="KW-0804">Transcription</keyword>
<gene>
    <name evidence="12" type="ORF">JKP88DRAFT_263682</name>
</gene>
<keyword evidence="5 9" id="KW-0548">Nucleotidyltransferase</keyword>
<evidence type="ECO:0000256" key="9">
    <source>
        <dbReference type="RuleBase" id="RU003805"/>
    </source>
</evidence>
<evidence type="ECO:0000259" key="11">
    <source>
        <dbReference type="SMART" id="SM01311"/>
    </source>
</evidence>
<evidence type="ECO:0000313" key="13">
    <source>
        <dbReference type="Proteomes" id="UP000664859"/>
    </source>
</evidence>
<comment type="catalytic activity">
    <reaction evidence="8 9">
        <text>RNA(n) + a ribonucleoside 5'-triphosphate = RNA(n+1) + diphosphate</text>
        <dbReference type="Rhea" id="RHEA:21248"/>
        <dbReference type="Rhea" id="RHEA-COMP:14527"/>
        <dbReference type="Rhea" id="RHEA-COMP:17342"/>
        <dbReference type="ChEBI" id="CHEBI:33019"/>
        <dbReference type="ChEBI" id="CHEBI:61557"/>
        <dbReference type="ChEBI" id="CHEBI:140395"/>
        <dbReference type="EC" id="2.7.7.6"/>
    </reaction>
</comment>
<evidence type="ECO:0000256" key="2">
    <source>
        <dbReference type="ARBA" id="ARBA00012418"/>
    </source>
</evidence>
<evidence type="ECO:0000256" key="6">
    <source>
        <dbReference type="ARBA" id="ARBA00022946"/>
    </source>
</evidence>
<dbReference type="Gene3D" id="1.10.150.20">
    <property type="entry name" value="5' to 3' exonuclease, C-terminal subdomain"/>
    <property type="match status" value="2"/>
</dbReference>
<evidence type="ECO:0000313" key="12">
    <source>
        <dbReference type="EMBL" id="KAG5180911.1"/>
    </source>
</evidence>
<name>A0A836CEF2_9STRA</name>
<keyword evidence="13" id="KW-1185">Reference proteome</keyword>
<dbReference type="AlphaFoldDB" id="A0A836CEF2"/>
<evidence type="ECO:0000256" key="7">
    <source>
        <dbReference type="ARBA" id="ARBA00023163"/>
    </source>
</evidence>
<evidence type="ECO:0000256" key="1">
    <source>
        <dbReference type="ARBA" id="ARBA00009493"/>
    </source>
</evidence>
<feature type="domain" description="DNA-directed RNA polymerase N-terminal" evidence="11">
    <location>
        <begin position="168"/>
        <end position="464"/>
    </location>
</feature>
<dbReference type="OrthoDB" id="276422at2759"/>
<dbReference type="PROSITE" id="PS00900">
    <property type="entry name" value="RNA_POL_PHAGE_1"/>
    <property type="match status" value="1"/>
</dbReference>
<protein>
    <recommendedName>
        <fullName evidence="2 9">DNA-directed RNA polymerase</fullName>
        <ecNumber evidence="2 9">2.7.7.6</ecNumber>
    </recommendedName>
</protein>
<accession>A0A836CEF2</accession>
<comment type="caution">
    <text evidence="12">The sequence shown here is derived from an EMBL/GenBank/DDBJ whole genome shotgun (WGS) entry which is preliminary data.</text>
</comment>
<feature type="compositionally biased region" description="Pro residues" evidence="10">
    <location>
        <begin position="137"/>
        <end position="149"/>
    </location>
</feature>
<dbReference type="PANTHER" id="PTHR10102">
    <property type="entry name" value="DNA-DIRECTED RNA POLYMERASE, MITOCHONDRIAL"/>
    <property type="match status" value="1"/>
</dbReference>
<dbReference type="SMART" id="SM01311">
    <property type="entry name" value="RPOL_N"/>
    <property type="match status" value="1"/>
</dbReference>
<reference evidence="12" key="1">
    <citation type="submission" date="2021-02" db="EMBL/GenBank/DDBJ databases">
        <title>First Annotated Genome of the Yellow-green Alga Tribonema minus.</title>
        <authorList>
            <person name="Mahan K.M."/>
        </authorList>
    </citation>
    <scope>NUCLEOTIDE SEQUENCE</scope>
    <source>
        <strain evidence="12">UTEX B ZZ1240</strain>
    </source>
</reference>
<comment type="similarity">
    <text evidence="1 9">Belongs to the phage and mitochondrial RNA polymerase family.</text>
</comment>
<dbReference type="EC" id="2.7.7.6" evidence="2 9"/>
<dbReference type="Pfam" id="PF00940">
    <property type="entry name" value="RNA_pol"/>
    <property type="match status" value="2"/>
</dbReference>
<sequence>MRLAPSGRSLRQQSSGSAACYSVVAARSELLRSIVAKLQTRQAETLDFTSIGATRESSNAAAVAYQDEWVSTTGHPDVSYLSSLSYRDTPDAGSIPYIHGDGSTRLNGAAPARNSSSLAAAALEPEYWEEPADNTAPQPPAAPTAPEPEAPAAAAVMKPAEAKRALLLEQMRLEEQTTAEAGARYRELAEGMVAGGRAGALRPLQRELLKWFIPLRAAIEEEQGRVWANERGAGMGAHGPLLVLLQPEKLAVMVMHETLNLTLQGGNAGVPAAGLCLRLAEAAQAEVNLLKMQRKLGSKAQVALRGSARRHVREVNIRAKRALDMLEVTDWPDALKVQLGAVLVKLLCDTAKVTPEATRGQPEPTPEAAFRHEIRQLRANKKLGMLFLTPAAYKRVQDWNLAGLMQPRYLPMLVKPKPWQRHDRGGYIMLKARIMRTRGCRSQVDALRVAKLDKVYHGLNCLGSVPWRVNDEVYAIAKEAWDRKLTIGELPPQEDLPVPPMPKTKMYKKGSSRKGKGGAEVDNTPPTPEEHARWRENEIARLAHARALQLNLDRHSLRSDLRIKMRIAERFAGRDMYFPYNLDFRGRAYPVPPNLNHMGNDFCRGVLTFARTRPLGARGLYWLKVQAASLFGEDKLSFDERAAYADAHMDAIRRSAEDPLGDGNDWWIRADSPWQCLATCKELIAAIDSGDPKTFESRLPVHQDGTCNGLQHYAALGRDAAGGEQVNLLPGDRPRDVYSGVCKLVAAEVQRAADCELPADATTEEQLAHEYARMLVGIVDRKVKFGWQQVEVLGRGVSEDILKCGTVDLKMIGSQRDDGMRMLVGIVDRKVVKQTVMTSVYGVTFIGARSQIQARLEERLALDTCADAAAVEARAAAIRGCANYLASLTMGALSGLFSEARAIMDWLATLARIVAQQGQPMAWVTPLGLPVVQPYRRGGDFTIKTLLQSVTLSGAGDDAALPVEAARQRSAFPPNFVHSLDSTHMLMTAAAMDARGIPFAAVHDSYWCHAGHVDVMNAALRDTFVELYSRPILEDLHASLTARFPDVKFPRVPPRGALDVGAVRDSAYFFN</sequence>
<evidence type="ECO:0000256" key="4">
    <source>
        <dbReference type="ARBA" id="ARBA00022679"/>
    </source>
</evidence>
<dbReference type="Gene3D" id="1.10.1320.10">
    <property type="entry name" value="DNA-directed RNA polymerase, N-terminal domain"/>
    <property type="match status" value="1"/>
</dbReference>
<dbReference type="FunFam" id="1.10.287.280:FF:000001">
    <property type="entry name" value="DNA-directed RNA polymerase"/>
    <property type="match status" value="1"/>
</dbReference>
<dbReference type="SUPFAM" id="SSF56672">
    <property type="entry name" value="DNA/RNA polymerases"/>
    <property type="match status" value="2"/>
</dbReference>
<dbReference type="InterPro" id="IPR029262">
    <property type="entry name" value="RPOL_N"/>
</dbReference>
<dbReference type="GO" id="GO:0006390">
    <property type="term" value="P:mitochondrial transcription"/>
    <property type="evidence" value="ECO:0007669"/>
    <property type="project" value="TreeGrafter"/>
</dbReference>
<keyword evidence="4 9" id="KW-0808">Transferase</keyword>
<comment type="function">
    <text evidence="9">DNA-dependent RNA polymerase catalyzes the transcription of DNA into RNA using the four ribonucleoside triphosphates as substrates.</text>
</comment>
<dbReference type="InterPro" id="IPR046950">
    <property type="entry name" value="DNA-dir_Rpol_C_phage-type"/>
</dbReference>
<dbReference type="PROSITE" id="PS00489">
    <property type="entry name" value="RNA_POL_PHAGE_2"/>
    <property type="match status" value="1"/>
</dbReference>
<dbReference type="GO" id="GO:0003899">
    <property type="term" value="F:DNA-directed RNA polymerase activity"/>
    <property type="evidence" value="ECO:0007669"/>
    <property type="project" value="UniProtKB-EC"/>
</dbReference>
<dbReference type="PANTHER" id="PTHR10102:SF0">
    <property type="entry name" value="DNA-DIRECTED RNA POLYMERASE, MITOCHONDRIAL"/>
    <property type="match status" value="1"/>
</dbReference>
<dbReference type="Proteomes" id="UP000664859">
    <property type="component" value="Unassembled WGS sequence"/>
</dbReference>
<proteinExistence type="inferred from homology"/>